<keyword evidence="3" id="KW-1185">Reference proteome</keyword>
<evidence type="ECO:0000313" key="3">
    <source>
        <dbReference type="Proteomes" id="UP000699042"/>
    </source>
</evidence>
<feature type="region of interest" description="Disordered" evidence="1">
    <location>
        <begin position="1"/>
        <end position="22"/>
    </location>
</feature>
<protein>
    <submittedName>
        <fullName evidence="2">Uncharacterized protein</fullName>
    </submittedName>
</protein>
<organism evidence="2 3">
    <name type="scientific">Colletotrichum scovillei</name>
    <dbReference type="NCBI Taxonomy" id="1209932"/>
    <lineage>
        <taxon>Eukaryota</taxon>
        <taxon>Fungi</taxon>
        <taxon>Dikarya</taxon>
        <taxon>Ascomycota</taxon>
        <taxon>Pezizomycotina</taxon>
        <taxon>Sordariomycetes</taxon>
        <taxon>Hypocreomycetidae</taxon>
        <taxon>Glomerellales</taxon>
        <taxon>Glomerellaceae</taxon>
        <taxon>Colletotrichum</taxon>
        <taxon>Colletotrichum acutatum species complex</taxon>
    </lineage>
</organism>
<proteinExistence type="predicted"/>
<comment type="caution">
    <text evidence="2">The sequence shown here is derived from an EMBL/GenBank/DDBJ whole genome shotgun (WGS) entry which is preliminary data.</text>
</comment>
<reference evidence="2" key="1">
    <citation type="submission" date="2021-05" db="EMBL/GenBank/DDBJ databases">
        <title>Comparative genomics of three Colletotrichum scovillei strains and genetic complementation revealed genes involved fungal growth and virulence on chili pepper.</title>
        <authorList>
            <person name="Hsieh D.-K."/>
            <person name="Chuang S.-C."/>
            <person name="Chen C.-Y."/>
            <person name="Chao Y.-T."/>
            <person name="Lu M.-Y.J."/>
            <person name="Lee M.-H."/>
            <person name="Shih M.-C."/>
        </authorList>
    </citation>
    <scope>NUCLEOTIDE SEQUENCE</scope>
    <source>
        <strain evidence="2">Coll-153</strain>
    </source>
</reference>
<name>A0A9P7QRN4_9PEZI</name>
<accession>A0A9P7QRN4</accession>
<sequence>MWPKLPTPRLRTVTPCPPEQGWLADQRAETAPKIGMGTPSSLPSINYQLCSNSQLRTEQ</sequence>
<dbReference type="EMBL" id="JAESDN010000015">
    <property type="protein sequence ID" value="KAG7041569.1"/>
    <property type="molecule type" value="Genomic_DNA"/>
</dbReference>
<evidence type="ECO:0000313" key="2">
    <source>
        <dbReference type="EMBL" id="KAG7041569.1"/>
    </source>
</evidence>
<dbReference type="AlphaFoldDB" id="A0A9P7QRN4"/>
<evidence type="ECO:0000256" key="1">
    <source>
        <dbReference type="SAM" id="MobiDB-lite"/>
    </source>
</evidence>
<dbReference type="Proteomes" id="UP000699042">
    <property type="component" value="Unassembled WGS sequence"/>
</dbReference>
<gene>
    <name evidence="2" type="ORF">JMJ77_003671</name>
</gene>